<evidence type="ECO:0000256" key="1">
    <source>
        <dbReference type="SAM" id="MobiDB-lite"/>
    </source>
</evidence>
<gene>
    <name evidence="2" type="primary">LOC100185088</name>
</gene>
<proteinExistence type="evidence at transcript level"/>
<reference evidence="2" key="1">
    <citation type="submission" date="2020-04" db="EMBL/GenBank/DDBJ databases">
        <authorList>
            <person name="Neveu A P."/>
        </authorList>
    </citation>
    <scope>NUCLEOTIDE SEQUENCE</scope>
    <source>
        <tissue evidence="2">Whole embryo</tissue>
    </source>
</reference>
<organism evidence="2">
    <name type="scientific">Phallusia mammillata</name>
    <dbReference type="NCBI Taxonomy" id="59560"/>
    <lineage>
        <taxon>Eukaryota</taxon>
        <taxon>Metazoa</taxon>
        <taxon>Chordata</taxon>
        <taxon>Tunicata</taxon>
        <taxon>Ascidiacea</taxon>
        <taxon>Phlebobranchia</taxon>
        <taxon>Ascidiidae</taxon>
        <taxon>Phallusia</taxon>
    </lineage>
</organism>
<feature type="region of interest" description="Disordered" evidence="1">
    <location>
        <begin position="299"/>
        <end position="341"/>
    </location>
</feature>
<dbReference type="EMBL" id="LR787049">
    <property type="protein sequence ID" value="CAB3262911.1"/>
    <property type="molecule type" value="mRNA"/>
</dbReference>
<evidence type="ECO:0000313" key="2">
    <source>
        <dbReference type="EMBL" id="CAB3262911.1"/>
    </source>
</evidence>
<feature type="region of interest" description="Disordered" evidence="1">
    <location>
        <begin position="19"/>
        <end position="110"/>
    </location>
</feature>
<feature type="compositionally biased region" description="Basic and acidic residues" evidence="1">
    <location>
        <begin position="172"/>
        <end position="189"/>
    </location>
</feature>
<name>A0A6F9DI82_9ASCI</name>
<sequence length="578" mass="64998">MSSDDVTPHDVTIAEKLFESTEKHPVVTRGCINRSASPLTPWGDEQQIRDKKRRSSIKGSNRQKTNRAEKETRNKRKERKDEGKCGNRKSRNSTTEKEEQKRKTSSFQHHLDLGEYMREYREVRNKILATHRDCACHGSYKREDIMKAYDSLGVPKFLHRPPTNFQDLESPETDKESPSGERSDSLERDPDAEDSSDERELSSPDARQRRNNLNLTPLRKHVRLPDMSNFPVQSVSGLGVKELVRLATARGESRLTESRTGTSLSRIHYSSGERRKLPDLPAHIQEKALCRIVELTLPEGLGNDKNTSDEDEKNKTEEKSKFITNDKDKLHSVGSDQNTLESKRVTRLDKLHECNDDPLSIAIGTSRSCQSSVLSLTASPSDESPNGASSKRSNTTVREMLTASVRDLHPFDKNCAADKTDKSPHKLVTSGNSKQQVSIKTLRNLGYKPSMRKFLSHFYTPTRESPSGVIPNHSDCLVSGKTIRKLSKDDVIGDDVTTRSEPLPMPSAPICLSNPLSQESLCANRLMKRARQRQLAAEAYVSLRRVVTLEGQNRPKLAIFSKCHTVVKPQVSVRGVAL</sequence>
<protein>
    <submittedName>
        <fullName evidence="2">Uncharacterized protein LOC100185088</fullName>
    </submittedName>
</protein>
<feature type="compositionally biased region" description="Basic and acidic residues" evidence="1">
    <location>
        <begin position="306"/>
        <end position="331"/>
    </location>
</feature>
<feature type="region of interest" description="Disordered" evidence="1">
    <location>
        <begin position="374"/>
        <end position="396"/>
    </location>
</feature>
<dbReference type="AlphaFoldDB" id="A0A6F9DI82"/>
<feature type="region of interest" description="Disordered" evidence="1">
    <location>
        <begin position="158"/>
        <end position="220"/>
    </location>
</feature>
<accession>A0A6F9DI82</accession>
<feature type="compositionally biased region" description="Basic and acidic residues" evidence="1">
    <location>
        <begin position="198"/>
        <end position="208"/>
    </location>
</feature>